<name>A0A9D2HA44_9FIRM</name>
<accession>A0A9D2HA44</accession>
<dbReference type="EMBL" id="DXAK01000012">
    <property type="protein sequence ID" value="HJA06050.1"/>
    <property type="molecule type" value="Genomic_DNA"/>
</dbReference>
<keyword evidence="1" id="KW-0812">Transmembrane</keyword>
<keyword evidence="1" id="KW-0472">Membrane</keyword>
<organism evidence="2 3">
    <name type="scientific">Candidatus Mediterraneibacter pullicola</name>
    <dbReference type="NCBI Taxonomy" id="2838682"/>
    <lineage>
        <taxon>Bacteria</taxon>
        <taxon>Bacillati</taxon>
        <taxon>Bacillota</taxon>
        <taxon>Clostridia</taxon>
        <taxon>Lachnospirales</taxon>
        <taxon>Lachnospiraceae</taxon>
        <taxon>Mediterraneibacter</taxon>
    </lineage>
</organism>
<feature type="transmembrane region" description="Helical" evidence="1">
    <location>
        <begin position="45"/>
        <end position="68"/>
    </location>
</feature>
<evidence type="ECO:0000256" key="1">
    <source>
        <dbReference type="SAM" id="Phobius"/>
    </source>
</evidence>
<reference evidence="2" key="1">
    <citation type="journal article" date="2021" name="PeerJ">
        <title>Extensive microbial diversity within the chicken gut microbiome revealed by metagenomics and culture.</title>
        <authorList>
            <person name="Gilroy R."/>
            <person name="Ravi A."/>
            <person name="Getino M."/>
            <person name="Pursley I."/>
            <person name="Horton D.L."/>
            <person name="Alikhan N.F."/>
            <person name="Baker D."/>
            <person name="Gharbi K."/>
            <person name="Hall N."/>
            <person name="Watson M."/>
            <person name="Adriaenssens E.M."/>
            <person name="Foster-Nyarko E."/>
            <person name="Jarju S."/>
            <person name="Secka A."/>
            <person name="Antonio M."/>
            <person name="Oren A."/>
            <person name="Chaudhuri R.R."/>
            <person name="La Ragione R."/>
            <person name="Hildebrand F."/>
            <person name="Pallen M.J."/>
        </authorList>
    </citation>
    <scope>NUCLEOTIDE SEQUENCE</scope>
    <source>
        <strain evidence="2">ChiSjej2B20-11307</strain>
    </source>
</reference>
<sequence length="70" mass="8169">MEKRKKIIITLFALGIVFTLGAPYFPTVVFDVIRLYDYHFESIRWADVIPSIRTCGIIFSLWGIALLYKK</sequence>
<dbReference type="AlphaFoldDB" id="A0A9D2HA44"/>
<protein>
    <submittedName>
        <fullName evidence="2">Uncharacterized protein</fullName>
    </submittedName>
</protein>
<evidence type="ECO:0000313" key="2">
    <source>
        <dbReference type="EMBL" id="HJA06050.1"/>
    </source>
</evidence>
<reference evidence="2" key="2">
    <citation type="submission" date="2021-04" db="EMBL/GenBank/DDBJ databases">
        <authorList>
            <person name="Gilroy R."/>
        </authorList>
    </citation>
    <scope>NUCLEOTIDE SEQUENCE</scope>
    <source>
        <strain evidence="2">ChiSjej2B20-11307</strain>
    </source>
</reference>
<gene>
    <name evidence="2" type="ORF">H9798_02715</name>
</gene>
<dbReference type="Proteomes" id="UP000824223">
    <property type="component" value="Unassembled WGS sequence"/>
</dbReference>
<feature type="transmembrane region" description="Helical" evidence="1">
    <location>
        <begin position="7"/>
        <end position="25"/>
    </location>
</feature>
<comment type="caution">
    <text evidence="2">The sequence shown here is derived from an EMBL/GenBank/DDBJ whole genome shotgun (WGS) entry which is preliminary data.</text>
</comment>
<proteinExistence type="predicted"/>
<keyword evidence="1" id="KW-1133">Transmembrane helix</keyword>
<evidence type="ECO:0000313" key="3">
    <source>
        <dbReference type="Proteomes" id="UP000824223"/>
    </source>
</evidence>